<name>A0A1H6VH43_9DEIO</name>
<protein>
    <submittedName>
        <fullName evidence="2">SCP-2 sterol transfer family protein</fullName>
    </submittedName>
</protein>
<dbReference type="SUPFAM" id="SSF55718">
    <property type="entry name" value="SCP-like"/>
    <property type="match status" value="1"/>
</dbReference>
<accession>A0A1H6VH43</accession>
<dbReference type="InterPro" id="IPR036527">
    <property type="entry name" value="SCP2_sterol-bd_dom_sf"/>
</dbReference>
<dbReference type="Gene3D" id="3.30.1050.10">
    <property type="entry name" value="SCP2 sterol-binding domain"/>
    <property type="match status" value="1"/>
</dbReference>
<gene>
    <name evidence="2" type="ORF">SAMN04488058_10361</name>
</gene>
<evidence type="ECO:0000313" key="2">
    <source>
        <dbReference type="EMBL" id="SEJ00020.1"/>
    </source>
</evidence>
<dbReference type="RefSeq" id="WP_092263591.1">
    <property type="nucleotide sequence ID" value="NZ_FNZA01000003.1"/>
</dbReference>
<evidence type="ECO:0000313" key="3">
    <source>
        <dbReference type="Proteomes" id="UP000199223"/>
    </source>
</evidence>
<feature type="domain" description="SCP2" evidence="1">
    <location>
        <begin position="35"/>
        <end position="113"/>
    </location>
</feature>
<dbReference type="AlphaFoldDB" id="A0A1H6VH43"/>
<reference evidence="3" key="1">
    <citation type="submission" date="2016-10" db="EMBL/GenBank/DDBJ databases">
        <authorList>
            <person name="Varghese N."/>
            <person name="Submissions S."/>
        </authorList>
    </citation>
    <scope>NUCLEOTIDE SEQUENCE [LARGE SCALE GENOMIC DNA]</scope>
    <source>
        <strain evidence="3">CGMCC 1.10218</strain>
    </source>
</reference>
<keyword evidence="3" id="KW-1185">Reference proteome</keyword>
<dbReference type="Pfam" id="PF02036">
    <property type="entry name" value="SCP2"/>
    <property type="match status" value="1"/>
</dbReference>
<dbReference type="EMBL" id="FNZA01000003">
    <property type="protein sequence ID" value="SEJ00020.1"/>
    <property type="molecule type" value="Genomic_DNA"/>
</dbReference>
<sequence length="134" mass="13834">MLPPPYRSAQALETFLTEVFLAAADPGPAVRRAALKFVLSGPDACVHVDGRAGDPARIQTGEAARAQSADLTFSLSGETAHAFWSGQLGPVAAMTAGQLRLEGPLLLALALAPGLKRIQAVYRERLDGAGNGAG</sequence>
<evidence type="ECO:0000259" key="1">
    <source>
        <dbReference type="Pfam" id="PF02036"/>
    </source>
</evidence>
<dbReference type="Proteomes" id="UP000199223">
    <property type="component" value="Unassembled WGS sequence"/>
</dbReference>
<dbReference type="STRING" id="856736.SAMN04488058_10361"/>
<dbReference type="OrthoDB" id="69985at2"/>
<organism evidence="2 3">
    <name type="scientific">Deinococcus reticulitermitis</name>
    <dbReference type="NCBI Taxonomy" id="856736"/>
    <lineage>
        <taxon>Bacteria</taxon>
        <taxon>Thermotogati</taxon>
        <taxon>Deinococcota</taxon>
        <taxon>Deinococci</taxon>
        <taxon>Deinococcales</taxon>
        <taxon>Deinococcaceae</taxon>
        <taxon>Deinococcus</taxon>
    </lineage>
</organism>
<dbReference type="InterPro" id="IPR003033">
    <property type="entry name" value="SCP2_sterol-bd_dom"/>
</dbReference>
<proteinExistence type="predicted"/>